<name>A0ABX2CBE5_9BRAD</name>
<reference evidence="1" key="1">
    <citation type="submission" date="2020-05" db="EMBL/GenBank/DDBJ databases">
        <title>Nod-independent and nitrogen-fixing Bradyrhizobium aeschynomene sp. nov. isolated from nodules of Aeschynomene indica.</title>
        <authorList>
            <person name="Zhang Z."/>
        </authorList>
    </citation>
    <scope>NUCLEOTIDE SEQUENCE</scope>
    <source>
        <strain evidence="1">83012</strain>
    </source>
</reference>
<gene>
    <name evidence="1" type="ORF">HL667_10730</name>
</gene>
<keyword evidence="2" id="KW-1185">Reference proteome</keyword>
<comment type="caution">
    <text evidence="1">The sequence shown here is derived from an EMBL/GenBank/DDBJ whole genome shotgun (WGS) entry which is preliminary data.</text>
</comment>
<organism evidence="1 2">
    <name type="scientific">Bradyrhizobium aeschynomenes</name>
    <dbReference type="NCBI Taxonomy" id="2734909"/>
    <lineage>
        <taxon>Bacteria</taxon>
        <taxon>Pseudomonadati</taxon>
        <taxon>Pseudomonadota</taxon>
        <taxon>Alphaproteobacteria</taxon>
        <taxon>Hyphomicrobiales</taxon>
        <taxon>Nitrobacteraceae</taxon>
        <taxon>Bradyrhizobium</taxon>
    </lineage>
</organism>
<protein>
    <submittedName>
        <fullName evidence="1">Uncharacterized protein</fullName>
    </submittedName>
</protein>
<evidence type="ECO:0000313" key="1">
    <source>
        <dbReference type="EMBL" id="NPU65468.1"/>
    </source>
</evidence>
<evidence type="ECO:0000313" key="2">
    <source>
        <dbReference type="Proteomes" id="UP000886476"/>
    </source>
</evidence>
<sequence length="85" mass="9604">MTMNGEAVLENVRRYRTVASLYRQTAAFRPHQRESLLAQAAEWESRAVAELEAYFVARQAPSQAPANMNYHVPSYTPSSWQMAAA</sequence>
<accession>A0ABX2CBE5</accession>
<proteinExistence type="predicted"/>
<dbReference type="RefSeq" id="WP_172110496.1">
    <property type="nucleotide sequence ID" value="NZ_JABFDM010000004.1"/>
</dbReference>
<dbReference type="EMBL" id="JABFDN010000002">
    <property type="protein sequence ID" value="NPU65468.1"/>
    <property type="molecule type" value="Genomic_DNA"/>
</dbReference>
<dbReference type="Proteomes" id="UP000886476">
    <property type="component" value="Unassembled WGS sequence"/>
</dbReference>